<sequence length="398" mass="42935">MNATIDIARPADRLSDVRPSAIRAIFDRAVQIEKAGHAVIHFEIGRPDFDTPEVIKDATAKALADGLVHYGPNAGLPVLRAAISEYLQRSQGLEYSAEDEVLVTIGANEAVLLSILAFCGPGDEVVIPVPAWPAYEACARLAGATPVLLPLTLDTEYKVDPAALRGAITEKTRMVVLCTPHNPTGAVLDQALLEEIAEIVRGTNAIILSDEIYGELVYGGTRHLSPAAVADLKERTLIVGGFAKSWAMDGWRLGWLAGPRDLVRPALRVRQFTTTCPPTFPQIGGVAALNSADSEREEMRQEFESRRSAALEILAQQDIFSYAAPDGAFYLYLSFPETLGTAHELALKILEEQHVAVVPGTAFDIDGGSHSLRVSYACGIDDLKEGLRRIITAVSSQE</sequence>
<dbReference type="PROSITE" id="PS00105">
    <property type="entry name" value="AA_TRANSFER_CLASS_1"/>
    <property type="match status" value="1"/>
</dbReference>
<dbReference type="GO" id="GO:0008483">
    <property type="term" value="F:transaminase activity"/>
    <property type="evidence" value="ECO:0007669"/>
    <property type="project" value="UniProtKB-KW"/>
</dbReference>
<evidence type="ECO:0000313" key="8">
    <source>
        <dbReference type="EMBL" id="XCH13963.1"/>
    </source>
</evidence>
<dbReference type="Gene3D" id="3.40.640.10">
    <property type="entry name" value="Type I PLP-dependent aspartate aminotransferase-like (Major domain)"/>
    <property type="match status" value="1"/>
</dbReference>
<dbReference type="PANTHER" id="PTHR46383:SF1">
    <property type="entry name" value="ASPARTATE AMINOTRANSFERASE"/>
    <property type="match status" value="1"/>
</dbReference>
<keyword evidence="3 6" id="KW-0032">Aminotransferase</keyword>
<comment type="cofactor">
    <cofactor evidence="1 6">
        <name>pyridoxal 5'-phosphate</name>
        <dbReference type="ChEBI" id="CHEBI:597326"/>
    </cofactor>
</comment>
<dbReference type="RefSeq" id="WP_353713644.1">
    <property type="nucleotide sequence ID" value="NZ_CP159280.1"/>
</dbReference>
<dbReference type="AlphaFoldDB" id="A0AAU8EX88"/>
<reference evidence="8" key="1">
    <citation type="submission" date="2024-06" db="EMBL/GenBank/DDBJ databases">
        <title>Biodegradation of dimethachlon by Arthrobacter sp. K5: mechanistic insights and ecological implications.</title>
        <authorList>
            <person name="Hu S."/>
            <person name="Lu P."/>
        </authorList>
    </citation>
    <scope>NUCLEOTIDE SEQUENCE</scope>
    <source>
        <strain evidence="8">K5</strain>
        <plasmid evidence="8">unnamed</plasmid>
    </source>
</reference>
<accession>A0AAU8EX88</accession>
<proteinExistence type="inferred from homology"/>
<feature type="domain" description="Aminotransferase class I/classII large" evidence="7">
    <location>
        <begin position="39"/>
        <end position="390"/>
    </location>
</feature>
<evidence type="ECO:0000256" key="6">
    <source>
        <dbReference type="RuleBase" id="RU000481"/>
    </source>
</evidence>
<organism evidence="8">
    <name type="scientific">Arthrobacter sp. K5</name>
    <dbReference type="NCBI Taxonomy" id="2839623"/>
    <lineage>
        <taxon>Bacteria</taxon>
        <taxon>Bacillati</taxon>
        <taxon>Actinomycetota</taxon>
        <taxon>Actinomycetes</taxon>
        <taxon>Micrococcales</taxon>
        <taxon>Micrococcaceae</taxon>
        <taxon>Arthrobacter</taxon>
    </lineage>
</organism>
<dbReference type="InterPro" id="IPR004839">
    <property type="entry name" value="Aminotransferase_I/II_large"/>
</dbReference>
<evidence type="ECO:0000256" key="5">
    <source>
        <dbReference type="ARBA" id="ARBA00022898"/>
    </source>
</evidence>
<evidence type="ECO:0000256" key="4">
    <source>
        <dbReference type="ARBA" id="ARBA00022679"/>
    </source>
</evidence>
<dbReference type="InterPro" id="IPR004838">
    <property type="entry name" value="NHTrfase_class1_PyrdxlP-BS"/>
</dbReference>
<evidence type="ECO:0000259" key="7">
    <source>
        <dbReference type="Pfam" id="PF00155"/>
    </source>
</evidence>
<evidence type="ECO:0000256" key="1">
    <source>
        <dbReference type="ARBA" id="ARBA00001933"/>
    </source>
</evidence>
<dbReference type="PANTHER" id="PTHR46383">
    <property type="entry name" value="ASPARTATE AMINOTRANSFERASE"/>
    <property type="match status" value="1"/>
</dbReference>
<dbReference type="EMBL" id="CP159280">
    <property type="protein sequence ID" value="XCH13963.1"/>
    <property type="molecule type" value="Genomic_DNA"/>
</dbReference>
<dbReference type="InterPro" id="IPR015421">
    <property type="entry name" value="PyrdxlP-dep_Trfase_major"/>
</dbReference>
<keyword evidence="4 6" id="KW-0808">Transferase</keyword>
<evidence type="ECO:0000256" key="3">
    <source>
        <dbReference type="ARBA" id="ARBA00022576"/>
    </source>
</evidence>
<dbReference type="InterPro" id="IPR050596">
    <property type="entry name" value="AspAT/PAT-like"/>
</dbReference>
<dbReference type="GO" id="GO:0030170">
    <property type="term" value="F:pyridoxal phosphate binding"/>
    <property type="evidence" value="ECO:0007669"/>
    <property type="project" value="InterPro"/>
</dbReference>
<protein>
    <recommendedName>
        <fullName evidence="6">Aminotransferase</fullName>
        <ecNumber evidence="6">2.6.1.-</ecNumber>
    </recommendedName>
</protein>
<name>A0AAU8EX88_9MICC</name>
<dbReference type="CDD" id="cd00609">
    <property type="entry name" value="AAT_like"/>
    <property type="match status" value="1"/>
</dbReference>
<dbReference type="EC" id="2.6.1.-" evidence="6"/>
<dbReference type="InterPro" id="IPR015422">
    <property type="entry name" value="PyrdxlP-dep_Trfase_small"/>
</dbReference>
<dbReference type="GO" id="GO:0006520">
    <property type="term" value="P:amino acid metabolic process"/>
    <property type="evidence" value="ECO:0007669"/>
    <property type="project" value="InterPro"/>
</dbReference>
<dbReference type="InterPro" id="IPR015424">
    <property type="entry name" value="PyrdxlP-dep_Trfase"/>
</dbReference>
<evidence type="ECO:0000256" key="2">
    <source>
        <dbReference type="ARBA" id="ARBA00007441"/>
    </source>
</evidence>
<keyword evidence="8" id="KW-0614">Plasmid</keyword>
<dbReference type="Gene3D" id="3.90.1150.10">
    <property type="entry name" value="Aspartate Aminotransferase, domain 1"/>
    <property type="match status" value="1"/>
</dbReference>
<geneLocation type="plasmid" evidence="8">
    <name>unnamed</name>
</geneLocation>
<dbReference type="Pfam" id="PF00155">
    <property type="entry name" value="Aminotran_1_2"/>
    <property type="match status" value="1"/>
</dbReference>
<dbReference type="FunFam" id="3.40.640.10:FF:000033">
    <property type="entry name" value="Aspartate aminotransferase"/>
    <property type="match status" value="1"/>
</dbReference>
<comment type="similarity">
    <text evidence="2 6">Belongs to the class-I pyridoxal-phosphate-dependent aminotransferase family.</text>
</comment>
<gene>
    <name evidence="8" type="ORF">ABRP34_22940</name>
</gene>
<keyword evidence="5" id="KW-0663">Pyridoxal phosphate</keyword>
<dbReference type="SUPFAM" id="SSF53383">
    <property type="entry name" value="PLP-dependent transferases"/>
    <property type="match status" value="1"/>
</dbReference>